<sequence>MRRQHWRRWTAGALGIALLGATVTHAGGASAAEESVFGRSPAADAALATALRKAVDAQQFADVLDTVPPSTAAATQLYRTQVAPGDAAKIPAAPAIAAAAPIHQTPQLDATVIKLDRSGRPVAAADVLLSPQYPNGKIIPLDKNLTTTQVRWRQWDDATWDNNNAQGTIDIVPGRESAPVDFMSPYPASVLKLMVAFGILRMVDAGELSLDDTYTYTPVGTPSSLCGGARTATSITQLFDEMITVSSNPSTCALIKLMHERGKIDGLNQQFVDLGLPTLRLAGTNPNTGGTWANAVTMSSIDTAKLLLLFNGSPGVLWRTPSGTRVTASVLSASSRTYVLGKLGEQGLNQVLSTTNYCGREYPAQGIPQTTPARWINPADGTVTVGTRSYGQDVRPCNAAAQVTFAHKTGLADTSGNDAGIVKSLPGKPFESYIVSVHSNLGYRYIDPDRPADPAGTYPVQYTEKLALLGAAIHAL</sequence>
<dbReference type="GO" id="GO:0030655">
    <property type="term" value="P:beta-lactam antibiotic catabolic process"/>
    <property type="evidence" value="ECO:0007669"/>
    <property type="project" value="InterPro"/>
</dbReference>
<name>A0A1M7Q6W5_9ACTN</name>
<evidence type="ECO:0000259" key="2">
    <source>
        <dbReference type="Pfam" id="PF13354"/>
    </source>
</evidence>
<protein>
    <submittedName>
        <fullName evidence="3">Beta-lactamase enzyme family protein</fullName>
    </submittedName>
</protein>
<organism evidence="3 4">
    <name type="scientific">Cryptosporangium aurantiacum</name>
    <dbReference type="NCBI Taxonomy" id="134849"/>
    <lineage>
        <taxon>Bacteria</taxon>
        <taxon>Bacillati</taxon>
        <taxon>Actinomycetota</taxon>
        <taxon>Actinomycetes</taxon>
        <taxon>Cryptosporangiales</taxon>
        <taxon>Cryptosporangiaceae</taxon>
        <taxon>Cryptosporangium</taxon>
    </lineage>
</organism>
<dbReference type="EMBL" id="FRCS01000004">
    <property type="protein sequence ID" value="SHN26169.1"/>
    <property type="molecule type" value="Genomic_DNA"/>
</dbReference>
<accession>A0A1M7Q6W5</accession>
<dbReference type="Pfam" id="PF13354">
    <property type="entry name" value="Beta-lactamase2"/>
    <property type="match status" value="1"/>
</dbReference>
<keyword evidence="1" id="KW-0732">Signal</keyword>
<dbReference type="SUPFAM" id="SSF56601">
    <property type="entry name" value="beta-lactamase/transpeptidase-like"/>
    <property type="match status" value="1"/>
</dbReference>
<gene>
    <name evidence="3" type="ORF">SAMN05443668_104228</name>
</gene>
<dbReference type="STRING" id="134849.SAMN05443668_104228"/>
<evidence type="ECO:0000313" key="4">
    <source>
        <dbReference type="Proteomes" id="UP000184440"/>
    </source>
</evidence>
<dbReference type="GO" id="GO:0046677">
    <property type="term" value="P:response to antibiotic"/>
    <property type="evidence" value="ECO:0007669"/>
    <property type="project" value="InterPro"/>
</dbReference>
<dbReference type="OrthoDB" id="3501904at2"/>
<dbReference type="Gene3D" id="3.40.710.10">
    <property type="entry name" value="DD-peptidase/beta-lactamase superfamily"/>
    <property type="match status" value="1"/>
</dbReference>
<dbReference type="InterPro" id="IPR012338">
    <property type="entry name" value="Beta-lactam/transpept-like"/>
</dbReference>
<dbReference type="GO" id="GO:0008800">
    <property type="term" value="F:beta-lactamase activity"/>
    <property type="evidence" value="ECO:0007669"/>
    <property type="project" value="InterPro"/>
</dbReference>
<keyword evidence="4" id="KW-1185">Reference proteome</keyword>
<feature type="signal peptide" evidence="1">
    <location>
        <begin position="1"/>
        <end position="26"/>
    </location>
</feature>
<dbReference type="AlphaFoldDB" id="A0A1M7Q6W5"/>
<reference evidence="3 4" key="1">
    <citation type="submission" date="2016-11" db="EMBL/GenBank/DDBJ databases">
        <authorList>
            <person name="Jaros S."/>
            <person name="Januszkiewicz K."/>
            <person name="Wedrychowicz H."/>
        </authorList>
    </citation>
    <scope>NUCLEOTIDE SEQUENCE [LARGE SCALE GENOMIC DNA]</scope>
    <source>
        <strain evidence="3 4">DSM 46144</strain>
    </source>
</reference>
<dbReference type="InterPro" id="IPR045155">
    <property type="entry name" value="Beta-lactam_cat"/>
</dbReference>
<evidence type="ECO:0000313" key="3">
    <source>
        <dbReference type="EMBL" id="SHN26169.1"/>
    </source>
</evidence>
<feature type="domain" description="Beta-lactamase class A catalytic" evidence="2">
    <location>
        <begin position="186"/>
        <end position="310"/>
    </location>
</feature>
<dbReference type="PANTHER" id="PTHR35333">
    <property type="entry name" value="BETA-LACTAMASE"/>
    <property type="match status" value="1"/>
</dbReference>
<dbReference type="InterPro" id="IPR000871">
    <property type="entry name" value="Beta-lactam_class-A"/>
</dbReference>
<dbReference type="PANTHER" id="PTHR35333:SF3">
    <property type="entry name" value="BETA-LACTAMASE-TYPE TRANSPEPTIDASE FOLD CONTAINING PROTEIN"/>
    <property type="match status" value="1"/>
</dbReference>
<dbReference type="Proteomes" id="UP000184440">
    <property type="component" value="Unassembled WGS sequence"/>
</dbReference>
<proteinExistence type="predicted"/>
<evidence type="ECO:0000256" key="1">
    <source>
        <dbReference type="SAM" id="SignalP"/>
    </source>
</evidence>
<feature type="chain" id="PRO_5039639807" evidence="1">
    <location>
        <begin position="27"/>
        <end position="476"/>
    </location>
</feature>